<dbReference type="Pfam" id="PF04335">
    <property type="entry name" value="VirB8"/>
    <property type="match status" value="1"/>
</dbReference>
<dbReference type="InterPro" id="IPR035658">
    <property type="entry name" value="TrbF"/>
</dbReference>
<feature type="domain" description="Bacterial virulence protein VirB8" evidence="5">
    <location>
        <begin position="42"/>
        <end position="225"/>
    </location>
</feature>
<evidence type="ECO:0000259" key="5">
    <source>
        <dbReference type="Pfam" id="PF04335"/>
    </source>
</evidence>
<keyword evidence="3" id="KW-1133">Transmembrane helix</keyword>
<reference evidence="6" key="1">
    <citation type="submission" date="2021-02" db="EMBL/GenBank/DDBJ databases">
        <title>Skermanella TT6 skin isolate.</title>
        <authorList>
            <person name="Lee K."/>
            <person name="Ganzorig M."/>
        </authorList>
    </citation>
    <scope>NUCLEOTIDE SEQUENCE</scope>
    <source>
        <strain evidence="6">TT6</strain>
    </source>
</reference>
<gene>
    <name evidence="6" type="ORF">IGS68_35055</name>
</gene>
<dbReference type="SUPFAM" id="SSF54427">
    <property type="entry name" value="NTF2-like"/>
    <property type="match status" value="1"/>
</dbReference>
<dbReference type="InterPro" id="IPR007430">
    <property type="entry name" value="VirB8"/>
</dbReference>
<dbReference type="RefSeq" id="WP_201083923.1">
    <property type="nucleotide sequence ID" value="NZ_CP067425.2"/>
</dbReference>
<protein>
    <submittedName>
        <fullName evidence="6">Type IV secretion system protein</fullName>
    </submittedName>
</protein>
<evidence type="ECO:0000256" key="1">
    <source>
        <dbReference type="ARBA" id="ARBA00004167"/>
    </source>
</evidence>
<keyword evidence="2" id="KW-0812">Transmembrane</keyword>
<dbReference type="Gene3D" id="3.10.450.230">
    <property type="entry name" value="VirB8 protein"/>
    <property type="match status" value="1"/>
</dbReference>
<dbReference type="Proteomes" id="UP000595197">
    <property type="component" value="Plasmid pTT6-5"/>
</dbReference>
<keyword evidence="4" id="KW-0472">Membrane</keyword>
<dbReference type="EMBL" id="CP067425">
    <property type="protein sequence ID" value="QQP94031.1"/>
    <property type="molecule type" value="Genomic_DNA"/>
</dbReference>
<evidence type="ECO:0000256" key="4">
    <source>
        <dbReference type="ARBA" id="ARBA00023136"/>
    </source>
</evidence>
<sequence>MTSKDRWLDPIGTEPSSDYRAARWAAEGEGAGATKAAWVLGGCLVVMTGLNVVQFFDNRAIAKLDSLQFVVVERTRDGEILSASVANGELQTDTAIEQHFVAQWIDWVRAVPLDPVAYNRDFYKAQQHMCSSVQQRISKHQESDPPAQMIDRGITRRIHVTNVTPRGGESNSYRVDWTETVYQNSTAIAQAPGTADIELRYYTPANGIVAAQNPYGVYVCGFDWSPAPGS</sequence>
<comment type="subcellular location">
    <subcellularLocation>
        <location evidence="1">Membrane</location>
        <topology evidence="1">Single-pass membrane protein</topology>
    </subcellularLocation>
</comment>
<proteinExistence type="predicted"/>
<name>A0ABX7BHZ8_9PROT</name>
<evidence type="ECO:0000256" key="2">
    <source>
        <dbReference type="ARBA" id="ARBA00022692"/>
    </source>
</evidence>
<organism evidence="6 7">
    <name type="scientific">Skermanella cutis</name>
    <dbReference type="NCBI Taxonomy" id="2775420"/>
    <lineage>
        <taxon>Bacteria</taxon>
        <taxon>Pseudomonadati</taxon>
        <taxon>Pseudomonadota</taxon>
        <taxon>Alphaproteobacteria</taxon>
        <taxon>Rhodospirillales</taxon>
        <taxon>Azospirillaceae</taxon>
        <taxon>Skermanella</taxon>
    </lineage>
</organism>
<evidence type="ECO:0000256" key="3">
    <source>
        <dbReference type="ARBA" id="ARBA00022989"/>
    </source>
</evidence>
<dbReference type="CDD" id="cd16425">
    <property type="entry name" value="TrbF"/>
    <property type="match status" value="1"/>
</dbReference>
<dbReference type="InterPro" id="IPR032710">
    <property type="entry name" value="NTF2-like_dom_sf"/>
</dbReference>
<evidence type="ECO:0000313" key="7">
    <source>
        <dbReference type="Proteomes" id="UP000595197"/>
    </source>
</evidence>
<evidence type="ECO:0000313" key="6">
    <source>
        <dbReference type="EMBL" id="QQP94031.1"/>
    </source>
</evidence>
<keyword evidence="6" id="KW-0614">Plasmid</keyword>
<keyword evidence="7" id="KW-1185">Reference proteome</keyword>
<geneLocation type="plasmid" evidence="6 7">
    <name>pTT6-5</name>
</geneLocation>
<accession>A0ABX7BHZ8</accession>